<name>A0A7J6EAB3_CANSA</name>
<protein>
    <submittedName>
        <fullName evidence="3">Uncharacterized protein</fullName>
    </submittedName>
</protein>
<dbReference type="EMBL" id="JAATIP010000267">
    <property type="protein sequence ID" value="KAF4355286.1"/>
    <property type="molecule type" value="Genomic_DNA"/>
</dbReference>
<comment type="similarity">
    <text evidence="1">Belongs to the plant acyltransferase family.</text>
</comment>
<evidence type="ECO:0000256" key="2">
    <source>
        <dbReference type="SAM" id="MobiDB-lite"/>
    </source>
</evidence>
<dbReference type="Proteomes" id="UP000525078">
    <property type="component" value="Unassembled WGS sequence"/>
</dbReference>
<gene>
    <name evidence="3" type="ORF">F8388_026556</name>
</gene>
<dbReference type="Gene3D" id="3.30.559.10">
    <property type="entry name" value="Chloramphenicol acetyltransferase-like domain"/>
    <property type="match status" value="2"/>
</dbReference>
<dbReference type="InterPro" id="IPR050317">
    <property type="entry name" value="Plant_Fungal_Acyltransferase"/>
</dbReference>
<dbReference type="AlphaFoldDB" id="A0A7J6EAB3"/>
<feature type="region of interest" description="Disordered" evidence="2">
    <location>
        <begin position="195"/>
        <end position="217"/>
    </location>
</feature>
<dbReference type="InterPro" id="IPR023213">
    <property type="entry name" value="CAT-like_dom_sf"/>
</dbReference>
<comment type="caution">
    <text evidence="3">The sequence shown here is derived from an EMBL/GenBank/DDBJ whole genome shotgun (WGS) entry which is preliminary data.</text>
</comment>
<organism evidence="3 4">
    <name type="scientific">Cannabis sativa</name>
    <name type="common">Hemp</name>
    <name type="synonym">Marijuana</name>
    <dbReference type="NCBI Taxonomy" id="3483"/>
    <lineage>
        <taxon>Eukaryota</taxon>
        <taxon>Viridiplantae</taxon>
        <taxon>Streptophyta</taxon>
        <taxon>Embryophyta</taxon>
        <taxon>Tracheophyta</taxon>
        <taxon>Spermatophyta</taxon>
        <taxon>Magnoliopsida</taxon>
        <taxon>eudicotyledons</taxon>
        <taxon>Gunneridae</taxon>
        <taxon>Pentapetalae</taxon>
        <taxon>rosids</taxon>
        <taxon>fabids</taxon>
        <taxon>Rosales</taxon>
        <taxon>Cannabaceae</taxon>
        <taxon>Cannabis</taxon>
    </lineage>
</organism>
<evidence type="ECO:0000313" key="4">
    <source>
        <dbReference type="Proteomes" id="UP000525078"/>
    </source>
</evidence>
<dbReference type="PANTHER" id="PTHR31642:SF115">
    <property type="entry name" value="PROTEIN ECERIFERUM 26-LIKE"/>
    <property type="match status" value="1"/>
</dbReference>
<reference evidence="3 4" key="1">
    <citation type="journal article" date="2020" name="bioRxiv">
        <title>Sequence and annotation of 42 cannabis genomes reveals extensive copy number variation in cannabinoid synthesis and pathogen resistance genes.</title>
        <authorList>
            <person name="Mckernan K.J."/>
            <person name="Helbert Y."/>
            <person name="Kane L.T."/>
            <person name="Ebling H."/>
            <person name="Zhang L."/>
            <person name="Liu B."/>
            <person name="Eaton Z."/>
            <person name="Mclaughlin S."/>
            <person name="Kingan S."/>
            <person name="Baybayan P."/>
            <person name="Concepcion G."/>
            <person name="Jordan M."/>
            <person name="Riva A."/>
            <person name="Barbazuk W."/>
            <person name="Harkins T."/>
        </authorList>
    </citation>
    <scope>NUCLEOTIDE SEQUENCE [LARGE SCALE GENOMIC DNA]</scope>
    <source>
        <strain evidence="4">cv. Jamaican Lion 4</strain>
        <tissue evidence="3">Leaf</tissue>
    </source>
</reference>
<dbReference type="Pfam" id="PF02458">
    <property type="entry name" value="Transferase"/>
    <property type="match status" value="1"/>
</dbReference>
<accession>A0A7J6EAB3</accession>
<sequence>MVLSSEEESSLVYNHKLSSVGPSYAIGSNEAHNVSGLDLAMKLHYLKVVYFFNGQAIEGLTNMKIKETLFYFLAEYFHTCGRFRRSELGRPFLKCNDCGARFIEAQCDKTIDEWLQMDNKAHMNKLLVSQQVIGPELSFSPLVFFQVTNFGCGGMSLGLSWAHILGDAFSASDYINRWAQIVSLVLSNDRKTTMTKAQNRKHHEITPNPGPIPTRNLPVSLKRVDPVGDHWIAKNDTKMETFSFPISHSQITLLKSQFSTPIFESLCAIIWKSIAKIRKESNPKTVTIFKNNPKRTKGVLANSQIISSVEVDFSVVEAETKILASLLSEKTTIENTQINEIVENDQGVSDFVVYGANLSFLDWQEVDLYGLELQSYKPNFVSFDVQGVGENGVVLLAPGPKYIDKFGGIEEMLMMSLILPQNEVCEMKFELKKNGLVSE</sequence>
<evidence type="ECO:0000313" key="3">
    <source>
        <dbReference type="EMBL" id="KAF4355286.1"/>
    </source>
</evidence>
<evidence type="ECO:0000256" key="1">
    <source>
        <dbReference type="ARBA" id="ARBA00009861"/>
    </source>
</evidence>
<dbReference type="GO" id="GO:0016747">
    <property type="term" value="F:acyltransferase activity, transferring groups other than amino-acyl groups"/>
    <property type="evidence" value="ECO:0007669"/>
    <property type="project" value="TreeGrafter"/>
</dbReference>
<dbReference type="PANTHER" id="PTHR31642">
    <property type="entry name" value="TRICHOTHECENE 3-O-ACETYLTRANSFERASE"/>
    <property type="match status" value="1"/>
</dbReference>
<proteinExistence type="inferred from homology"/>